<keyword evidence="1 4" id="KW-0808">Transferase</keyword>
<sequence>MKIAIEAQRIFRSDKHGMDFVILETLKELQKRKDGNHYYVLVSAGEDRCLEESENLSIIEVHCPSYPLWEQVALPYTVQQLQADLLHCTSNTAPLWCPVPLVLTLHDIIYLEPRQHRSPSLYQEMGWHYRRMVVPRILKKCKKIITVSHFECNRIREALHLPEQQITAVYNGYNKHFIPRTPHSNIIKKYIPQEGFLFFLGNTDPKKNAARTLKAYALYLEKSAVKRPLLIADLKEEYIDALLRQEQITEIKKQLFYPGYIDNQDLAALYNTAFTFLYPSLRESFGIPILEAMACGTPVITSHTSAMPEVAGEGAVLINPEQPQQIADALIKLENDADFYQKQVDYGLERVKLFSWRNTAEAYSKIYREIQKKQSLET</sequence>
<comment type="caution">
    <text evidence="4">The sequence shown here is derived from an EMBL/GenBank/DDBJ whole genome shotgun (WGS) entry which is preliminary data.</text>
</comment>
<dbReference type="RefSeq" id="WP_035448699.1">
    <property type="nucleotide sequence ID" value="NZ_JNHN01000179.1"/>
</dbReference>
<evidence type="ECO:0000256" key="1">
    <source>
        <dbReference type="ARBA" id="ARBA00022679"/>
    </source>
</evidence>
<feature type="domain" description="Glycosyl transferase family 1" evidence="2">
    <location>
        <begin position="193"/>
        <end position="347"/>
    </location>
</feature>
<dbReference type="Pfam" id="PF00534">
    <property type="entry name" value="Glycos_transf_1"/>
    <property type="match status" value="1"/>
</dbReference>
<dbReference type="InterPro" id="IPR001296">
    <property type="entry name" value="Glyco_trans_1"/>
</dbReference>
<dbReference type="AlphaFoldDB" id="A0A078S0V3"/>
<dbReference type="Proteomes" id="UP000028013">
    <property type="component" value="Unassembled WGS sequence"/>
</dbReference>
<dbReference type="CDD" id="cd03809">
    <property type="entry name" value="GT4_MtfB-like"/>
    <property type="match status" value="1"/>
</dbReference>
<name>A0A078S0V3_BACUN</name>
<dbReference type="Gene3D" id="3.40.50.2000">
    <property type="entry name" value="Glycogen Phosphorylase B"/>
    <property type="match status" value="2"/>
</dbReference>
<dbReference type="GO" id="GO:0016757">
    <property type="term" value="F:glycosyltransferase activity"/>
    <property type="evidence" value="ECO:0007669"/>
    <property type="project" value="InterPro"/>
</dbReference>
<protein>
    <submittedName>
        <fullName evidence="4">Glycosyl transferases group 1 family protein</fullName>
    </submittedName>
</protein>
<evidence type="ECO:0000259" key="2">
    <source>
        <dbReference type="Pfam" id="PF00534"/>
    </source>
</evidence>
<evidence type="ECO:0000313" key="4">
    <source>
        <dbReference type="EMBL" id="KDS48918.1"/>
    </source>
</evidence>
<dbReference type="EMBL" id="JNHN01000179">
    <property type="protein sequence ID" value="KDS48918.1"/>
    <property type="molecule type" value="Genomic_DNA"/>
</dbReference>
<evidence type="ECO:0000313" key="5">
    <source>
        <dbReference type="Proteomes" id="UP000028013"/>
    </source>
</evidence>
<dbReference type="SUPFAM" id="SSF53756">
    <property type="entry name" value="UDP-Glycosyltransferase/glycogen phosphorylase"/>
    <property type="match status" value="1"/>
</dbReference>
<dbReference type="PANTHER" id="PTHR46401:SF2">
    <property type="entry name" value="GLYCOSYLTRANSFERASE WBBK-RELATED"/>
    <property type="match status" value="1"/>
</dbReference>
<dbReference type="Pfam" id="PF13439">
    <property type="entry name" value="Glyco_transf_4"/>
    <property type="match status" value="1"/>
</dbReference>
<gene>
    <name evidence="4" type="ORF">M094_2609</name>
</gene>
<proteinExistence type="predicted"/>
<dbReference type="PATRIC" id="fig|1339349.3.peg.3720"/>
<evidence type="ECO:0000259" key="3">
    <source>
        <dbReference type="Pfam" id="PF13439"/>
    </source>
</evidence>
<reference evidence="4 5" key="1">
    <citation type="submission" date="2014-04" db="EMBL/GenBank/DDBJ databases">
        <authorList>
            <person name="Sears C."/>
            <person name="Carroll K."/>
            <person name="Sack B.R."/>
            <person name="Qadri F."/>
            <person name="Myers L.L."/>
            <person name="Chung G.-T."/>
            <person name="Escheverria P."/>
            <person name="Fraser C.M."/>
            <person name="Sadzewicz L."/>
            <person name="Shefchek K.A."/>
            <person name="Tallon L."/>
            <person name="Das S.P."/>
            <person name="Daugherty S."/>
            <person name="Mongodin E.F."/>
        </authorList>
    </citation>
    <scope>NUCLEOTIDE SEQUENCE [LARGE SCALE GENOMIC DNA]</scope>
    <source>
        <strain evidence="4 5">3978 T3 ii</strain>
    </source>
</reference>
<accession>A0A078S0V3</accession>
<dbReference type="InterPro" id="IPR028098">
    <property type="entry name" value="Glyco_trans_4-like_N"/>
</dbReference>
<organism evidence="4 5">
    <name type="scientific">Bacteroides uniformis str. 3978 T3 ii</name>
    <dbReference type="NCBI Taxonomy" id="1339349"/>
    <lineage>
        <taxon>Bacteria</taxon>
        <taxon>Pseudomonadati</taxon>
        <taxon>Bacteroidota</taxon>
        <taxon>Bacteroidia</taxon>
        <taxon>Bacteroidales</taxon>
        <taxon>Bacteroidaceae</taxon>
        <taxon>Bacteroides</taxon>
    </lineage>
</organism>
<dbReference type="PANTHER" id="PTHR46401">
    <property type="entry name" value="GLYCOSYLTRANSFERASE WBBK-RELATED"/>
    <property type="match status" value="1"/>
</dbReference>
<feature type="domain" description="Glycosyltransferase subfamily 4-like N-terminal" evidence="3">
    <location>
        <begin position="17"/>
        <end position="174"/>
    </location>
</feature>